<dbReference type="RefSeq" id="WP_044943075.1">
    <property type="nucleotide sequence ID" value="NZ_KN174167.1"/>
</dbReference>
<keyword evidence="3" id="KW-1185">Reference proteome</keyword>
<comment type="caution">
    <text evidence="2">The sequence shown here is derived from an EMBL/GenBank/DDBJ whole genome shotgun (WGS) entry which is preliminary data.</text>
</comment>
<dbReference type="Proteomes" id="UP000029585">
    <property type="component" value="Unassembled WGS sequence"/>
</dbReference>
<accession>A0A096B3J4</accession>
<feature type="domain" description="Zinc finger CHC2-type" evidence="1">
    <location>
        <begin position="36"/>
        <end position="97"/>
    </location>
</feature>
<evidence type="ECO:0000259" key="1">
    <source>
        <dbReference type="Pfam" id="PF01807"/>
    </source>
</evidence>
<dbReference type="eggNOG" id="COG0358">
    <property type="taxonomic scope" value="Bacteria"/>
</dbReference>
<dbReference type="GO" id="GO:0003677">
    <property type="term" value="F:DNA binding"/>
    <property type="evidence" value="ECO:0007669"/>
    <property type="project" value="InterPro"/>
</dbReference>
<dbReference type="InterPro" id="IPR002694">
    <property type="entry name" value="Znf_CHC2"/>
</dbReference>
<dbReference type="GO" id="GO:0003899">
    <property type="term" value="F:DNA-directed RNA polymerase activity"/>
    <property type="evidence" value="ECO:0007669"/>
    <property type="project" value="InterPro"/>
</dbReference>
<dbReference type="SUPFAM" id="SSF57783">
    <property type="entry name" value="Zinc beta-ribbon"/>
    <property type="match status" value="1"/>
</dbReference>
<dbReference type="EMBL" id="ADLO01000110">
    <property type="protein sequence ID" value="KGF53526.1"/>
    <property type="molecule type" value="Genomic_DNA"/>
</dbReference>
<proteinExistence type="predicted"/>
<dbReference type="AlphaFoldDB" id="A0A096B3J4"/>
<dbReference type="Gene3D" id="3.90.580.10">
    <property type="entry name" value="Zinc finger, CHC2-type domain"/>
    <property type="match status" value="1"/>
</dbReference>
<name>A0A096B3J4_FLAPL</name>
<dbReference type="GO" id="GO:0008270">
    <property type="term" value="F:zinc ion binding"/>
    <property type="evidence" value="ECO:0007669"/>
    <property type="project" value="InterPro"/>
</dbReference>
<reference evidence="2 3" key="1">
    <citation type="submission" date="2011-08" db="EMBL/GenBank/DDBJ databases">
        <title>The Genome Sequence of Clostridium orbiscindens 1_3_50AFAA.</title>
        <authorList>
            <consortium name="The Broad Institute Genome Sequencing Platform"/>
            <person name="Earl A."/>
            <person name="Ward D."/>
            <person name="Feldgarden M."/>
            <person name="Gevers D."/>
            <person name="Daigneault M."/>
            <person name="Strauss J."/>
            <person name="Allen-Vercoe E."/>
            <person name="Young S.K."/>
            <person name="Zeng Q."/>
            <person name="Gargeya S."/>
            <person name="Fitzgerald M."/>
            <person name="Haas B."/>
            <person name="Abouelleil A."/>
            <person name="Alvarado L."/>
            <person name="Arachchi H.M."/>
            <person name="Berlin A."/>
            <person name="Brown A."/>
            <person name="Chapman S.B."/>
            <person name="Chen Z."/>
            <person name="Dunbar C."/>
            <person name="Freedman E."/>
            <person name="Gearin G."/>
            <person name="Gellesch M."/>
            <person name="Goldberg J."/>
            <person name="Griggs A."/>
            <person name="Gujja S."/>
            <person name="Heiman D."/>
            <person name="Howarth C."/>
            <person name="Larson L."/>
            <person name="Lui A."/>
            <person name="MacDonald P.J.P."/>
            <person name="Montmayeur A."/>
            <person name="Murphy C."/>
            <person name="Neiman D."/>
            <person name="Pearson M."/>
            <person name="Priest M."/>
            <person name="Roberts A."/>
            <person name="Saif S."/>
            <person name="Shea T."/>
            <person name="Shenoy N."/>
            <person name="Sisk P."/>
            <person name="Stolte C."/>
            <person name="Sykes S."/>
            <person name="Wortman J."/>
            <person name="Nusbaum C."/>
            <person name="Birren B."/>
        </authorList>
    </citation>
    <scope>NUCLEOTIDE SEQUENCE [LARGE SCALE GENOMIC DNA]</scope>
    <source>
        <strain evidence="2 3">1_3_50AFAA</strain>
    </source>
</reference>
<gene>
    <name evidence="2" type="ORF">HMPREF9460_03662</name>
</gene>
<sequence>MGRHYPHDLYEEIPILEAARRCGLVLNDRTLEWDEVEASCPFCGDRGPGKYHLSLNTRKNQYRCNLCEASGNSVSLYARMNGTSYRQAHEVLSKDGGIYRFPQQPLSQKPPEPEPKPLAMRHDVYYDMLSHLTLSPKHHNDLLSRGLSEERISQNMYRSLPSGTSARRLLAGMLSDFHDLEGIPGFYVDKDGFWNISGHSGLLVPYCTMDGYIQGLQVRLDDEKNPERKYRWLASRGRPHGVRCPAWIHVTGNPSATTAYLTEGGLKGDVASFLDDDALFLCFAGVTAVKHLEDTLRQMEQIQEVVITLDMDKLMNWRVQNALTKIIALVRSIRGIKIRVMNWNMTFKGIDDFYLARNYAAKQGVNILDMSSNFITIYLEDLWKREYPKQDRGFIHTCEWEELTLPVNELTADPPKDMRKAKNYLRLLQEGTADFPPLVCVNRMVIDGQHRFWAYRQAGFQQVKVYQNKPWAMPAAA</sequence>
<organism evidence="2 3">
    <name type="scientific">Flavonifractor plautii 1_3_50AFAA</name>
    <dbReference type="NCBI Taxonomy" id="742738"/>
    <lineage>
        <taxon>Bacteria</taxon>
        <taxon>Bacillati</taxon>
        <taxon>Bacillota</taxon>
        <taxon>Clostridia</taxon>
        <taxon>Eubacteriales</taxon>
        <taxon>Oscillospiraceae</taxon>
        <taxon>Flavonifractor</taxon>
    </lineage>
</organism>
<dbReference type="Pfam" id="PF01807">
    <property type="entry name" value="Zn_ribbon_DnaG"/>
    <property type="match status" value="1"/>
</dbReference>
<evidence type="ECO:0000313" key="3">
    <source>
        <dbReference type="Proteomes" id="UP000029585"/>
    </source>
</evidence>
<dbReference type="HOGENOM" id="CLU_032287_0_0_9"/>
<evidence type="ECO:0000313" key="2">
    <source>
        <dbReference type="EMBL" id="KGF53526.1"/>
    </source>
</evidence>
<dbReference type="InterPro" id="IPR036086">
    <property type="entry name" value="ParB/Sulfiredoxin_sf"/>
</dbReference>
<dbReference type="GO" id="GO:0006260">
    <property type="term" value="P:DNA replication"/>
    <property type="evidence" value="ECO:0007669"/>
    <property type="project" value="InterPro"/>
</dbReference>
<dbReference type="PATRIC" id="fig|742738.3.peg.3772"/>
<dbReference type="InterPro" id="IPR036977">
    <property type="entry name" value="DNA_primase_Znf_CHC2"/>
</dbReference>
<dbReference type="SUPFAM" id="SSF110849">
    <property type="entry name" value="ParB/Sulfiredoxin"/>
    <property type="match status" value="1"/>
</dbReference>
<protein>
    <recommendedName>
        <fullName evidence="1">Zinc finger CHC2-type domain-containing protein</fullName>
    </recommendedName>
</protein>